<gene>
    <name evidence="2" type="ORF">PG915_20495</name>
</gene>
<dbReference type="SUPFAM" id="SSF56024">
    <property type="entry name" value="Phospholipase D/nuclease"/>
    <property type="match status" value="2"/>
</dbReference>
<dbReference type="InterPro" id="IPR025202">
    <property type="entry name" value="PLD-like_dom"/>
</dbReference>
<dbReference type="PANTHER" id="PTHR21248">
    <property type="entry name" value="CARDIOLIPIN SYNTHASE"/>
    <property type="match status" value="1"/>
</dbReference>
<dbReference type="InterPro" id="IPR001736">
    <property type="entry name" value="PLipase_D/transphosphatidylase"/>
</dbReference>
<dbReference type="AlphaFoldDB" id="A0AAU8BLW1"/>
<sequence>MPNILSIKNFFALLLIVTLSGCVSSSIDPSRYEKQSSYTIINDEPTKLDLYFAREVASHFLIDETGFHPLDKGHDALLARLAIIETAQSSIDVQYYIFRDDEAGNLIAWRLFEAAERGVRVRLLLDDMQKYDDNDLLRFSSHPNIEVRMFNPHHLRSARGIAMLSDFERLNHRMHNKSLTVDGVVSIIGGRNVGNEYYSIESTVEFSDLDLMMVGKAVRQVNRQFDLYWNSDYSVPIEWIAPNQDLRYTDADVEAWVNELGLEAKFSGGQYDFAKLPLYNDLVNGTVELYWGIGDLLYDLPNKPDSKQSTLIDSLSVVLDDSKTSLVFISPYFVPTEQGTKDLINAVEQGLEVIIITNSLASNDVFAVHGWYAKYREDLVKGGVELWEVKSNAEIKKNWSLTGSSRSSLHTKAMVIDKRKVFVGSMNLDPRSAHLNTEMGVVIEQPEYANKVYDAIGKEISKTAYELKMVDGDLIWFDHATGETLTSEPDASIWRRMGAWFSGILPIEEQL</sequence>
<dbReference type="GO" id="GO:0030572">
    <property type="term" value="F:phosphatidyltransferase activity"/>
    <property type="evidence" value="ECO:0007669"/>
    <property type="project" value="UniProtKB-ARBA"/>
</dbReference>
<protein>
    <submittedName>
        <fullName evidence="2">Phospholipase D family protein</fullName>
    </submittedName>
</protein>
<organism evidence="2">
    <name type="scientific">Vibrio chaetopteri</name>
    <dbReference type="NCBI Taxonomy" id="3016528"/>
    <lineage>
        <taxon>Bacteria</taxon>
        <taxon>Pseudomonadati</taxon>
        <taxon>Pseudomonadota</taxon>
        <taxon>Gammaproteobacteria</taxon>
        <taxon>Vibrionales</taxon>
        <taxon>Vibrionaceae</taxon>
        <taxon>Vibrio</taxon>
    </lineage>
</organism>
<dbReference type="EMBL" id="CP115921">
    <property type="protein sequence ID" value="XCD17679.1"/>
    <property type="molecule type" value="Genomic_DNA"/>
</dbReference>
<feature type="domain" description="PLD phosphodiesterase" evidence="1">
    <location>
        <begin position="405"/>
        <end position="432"/>
    </location>
</feature>
<dbReference type="PROSITE" id="PS50035">
    <property type="entry name" value="PLD"/>
    <property type="match status" value="2"/>
</dbReference>
<dbReference type="KEGG" id="vck:PG915_20495"/>
<evidence type="ECO:0000259" key="1">
    <source>
        <dbReference type="PROSITE" id="PS50035"/>
    </source>
</evidence>
<dbReference type="Gene3D" id="3.30.870.10">
    <property type="entry name" value="Endonuclease Chain A"/>
    <property type="match status" value="2"/>
</dbReference>
<reference evidence="2" key="1">
    <citation type="submission" date="2023-01" db="EMBL/GenBank/DDBJ databases">
        <title>Vibrio sp. CB1-14 genome sequencing.</title>
        <authorList>
            <person name="Otstavnykh N."/>
            <person name="Isaeva M."/>
            <person name="Meleshko D."/>
        </authorList>
    </citation>
    <scope>NUCLEOTIDE SEQUENCE</scope>
    <source>
        <strain evidence="2">CB1-14</strain>
    </source>
</reference>
<dbReference type="PANTHER" id="PTHR21248:SF12">
    <property type="entry name" value="CARDIOLIPIN SYNTHASE C"/>
    <property type="match status" value="1"/>
</dbReference>
<accession>A0AAU8BLW1</accession>
<name>A0AAU8BLW1_9VIBR</name>
<dbReference type="CDD" id="cd09113">
    <property type="entry name" value="PLDc_ymdC_like_2"/>
    <property type="match status" value="1"/>
</dbReference>
<dbReference type="CDD" id="cd09111">
    <property type="entry name" value="PLDc_ymdC_like_1"/>
    <property type="match status" value="1"/>
</dbReference>
<dbReference type="RefSeq" id="WP_353498857.1">
    <property type="nucleotide sequence ID" value="NZ_CP115921.1"/>
</dbReference>
<dbReference type="SMART" id="SM00155">
    <property type="entry name" value="PLDc"/>
    <property type="match status" value="2"/>
</dbReference>
<dbReference type="GO" id="GO:0032049">
    <property type="term" value="P:cardiolipin biosynthetic process"/>
    <property type="evidence" value="ECO:0007669"/>
    <property type="project" value="UniProtKB-ARBA"/>
</dbReference>
<dbReference type="Pfam" id="PF13091">
    <property type="entry name" value="PLDc_2"/>
    <property type="match status" value="2"/>
</dbReference>
<proteinExistence type="predicted"/>
<feature type="domain" description="PLD phosphodiesterase" evidence="1">
    <location>
        <begin position="170"/>
        <end position="197"/>
    </location>
</feature>
<evidence type="ECO:0000313" key="2">
    <source>
        <dbReference type="EMBL" id="XCD17679.1"/>
    </source>
</evidence>